<accession>A0A0P1AJI1</accession>
<dbReference type="AlphaFoldDB" id="A0A0P1AJI1"/>
<keyword evidence="2" id="KW-1185">Reference proteome</keyword>
<reference evidence="2" key="1">
    <citation type="submission" date="2014-09" db="EMBL/GenBank/DDBJ databases">
        <authorList>
            <person name="Sharma Rahul"/>
            <person name="Thines Marco"/>
        </authorList>
    </citation>
    <scope>NUCLEOTIDE SEQUENCE [LARGE SCALE GENOMIC DNA]</scope>
</reference>
<dbReference type="RefSeq" id="XP_024577631.1">
    <property type="nucleotide sequence ID" value="XM_024727011.1"/>
</dbReference>
<proteinExistence type="predicted"/>
<organism evidence="1 2">
    <name type="scientific">Plasmopara halstedii</name>
    <name type="common">Downy mildew of sunflower</name>
    <dbReference type="NCBI Taxonomy" id="4781"/>
    <lineage>
        <taxon>Eukaryota</taxon>
        <taxon>Sar</taxon>
        <taxon>Stramenopiles</taxon>
        <taxon>Oomycota</taxon>
        <taxon>Peronosporomycetes</taxon>
        <taxon>Peronosporales</taxon>
        <taxon>Peronosporaceae</taxon>
        <taxon>Plasmopara</taxon>
    </lineage>
</organism>
<dbReference type="Proteomes" id="UP000054928">
    <property type="component" value="Unassembled WGS sequence"/>
</dbReference>
<name>A0A0P1AJI1_PLAHL</name>
<protein>
    <submittedName>
        <fullName evidence="1">Uncharacterized protein</fullName>
    </submittedName>
</protein>
<dbReference type="EMBL" id="CCYD01000553">
    <property type="protein sequence ID" value="CEG41262.1"/>
    <property type="molecule type" value="Genomic_DNA"/>
</dbReference>
<evidence type="ECO:0000313" key="1">
    <source>
        <dbReference type="EMBL" id="CEG41262.1"/>
    </source>
</evidence>
<evidence type="ECO:0000313" key="2">
    <source>
        <dbReference type="Proteomes" id="UP000054928"/>
    </source>
</evidence>
<sequence length="263" mass="31185">MHEMQHSIQLESGPSRELAHVYDVLRFELYDGIFAYKLDLEIDELLKSWLRHVQSFWNLEDNPSGFDIKVVLNFLVEKLSARTHESLSETSKYQLDLHRQVVKLFDQLLADLEFQSFARDVLRVMVLDSTYKTLVFEKWTQNLNRPEDMLDIFVDQSFDRYINFVRSLRKFKTNKEMDRMLRSRKFISAFSQKVGDGVYVRAIQYAWEFEKWMSTSSLTVHNSNIIQKEILNLTTSSYSSFVAFDKLVKLLISLQDDLEVKQH</sequence>
<dbReference type="GeneID" id="36406676"/>